<dbReference type="InterPro" id="IPR005019">
    <property type="entry name" value="Adenine_glyco"/>
</dbReference>
<dbReference type="RefSeq" id="WP_074918060.1">
    <property type="nucleotide sequence ID" value="NZ_FOXK01000011.1"/>
</dbReference>
<proteinExistence type="predicted"/>
<dbReference type="OrthoDB" id="9795156at2"/>
<dbReference type="Gene3D" id="1.10.340.30">
    <property type="entry name" value="Hypothetical protein, domain 2"/>
    <property type="match status" value="1"/>
</dbReference>
<protein>
    <submittedName>
        <fullName evidence="1">DNA-3-methyladenine glycosylase I</fullName>
    </submittedName>
</protein>
<organism evidence="1 2">
    <name type="scientific">Ectopseudomonas toyotomiensis</name>
    <dbReference type="NCBI Taxonomy" id="554344"/>
    <lineage>
        <taxon>Bacteria</taxon>
        <taxon>Pseudomonadati</taxon>
        <taxon>Pseudomonadota</taxon>
        <taxon>Gammaproteobacteria</taxon>
        <taxon>Pseudomonadales</taxon>
        <taxon>Pseudomonadaceae</taxon>
        <taxon>Ectopseudomonas</taxon>
    </lineage>
</organism>
<dbReference type="PANTHER" id="PTHR30037:SF3">
    <property type="entry name" value="BLR0857 PROTEIN"/>
    <property type="match status" value="1"/>
</dbReference>
<dbReference type="PANTHER" id="PTHR30037">
    <property type="entry name" value="DNA-3-METHYLADENINE GLYCOSYLASE 1"/>
    <property type="match status" value="1"/>
</dbReference>
<dbReference type="Pfam" id="PF03352">
    <property type="entry name" value="Adenine_glyco"/>
    <property type="match status" value="1"/>
</dbReference>
<gene>
    <name evidence="1" type="ORF">SAMN05216177_11129</name>
</gene>
<dbReference type="EMBL" id="FOXK01000011">
    <property type="protein sequence ID" value="SFQ32451.1"/>
    <property type="molecule type" value="Genomic_DNA"/>
</dbReference>
<dbReference type="AlphaFoldDB" id="A0A1I5XKD8"/>
<dbReference type="Proteomes" id="UP000182025">
    <property type="component" value="Unassembled WGS sequence"/>
</dbReference>
<reference evidence="2" key="1">
    <citation type="submission" date="2016-10" db="EMBL/GenBank/DDBJ databases">
        <authorList>
            <person name="Varghese N."/>
            <person name="Submissions S."/>
        </authorList>
    </citation>
    <scope>NUCLEOTIDE SEQUENCE [LARGE SCALE GENOMIC DNA]</scope>
    <source>
        <strain evidence="2">JCM 15604</strain>
    </source>
</reference>
<evidence type="ECO:0000313" key="2">
    <source>
        <dbReference type="Proteomes" id="UP000182025"/>
    </source>
</evidence>
<sequence length="250" mass="27621">MRDYKWLHEFCLNRFGSAKALEAMLPQPRSDAQLRALSDDRYLSLISLRIFRAGLKHSLVDAKWPAFEEVFFGFDPEKVVLMGAERLENLMQDARLIRHLGKLKSVPRNAQFILDVRAGRLLGSPSSGAARHLLPEGEGHQTGPAAHFSFGALIADWPVSDIVGLWKYLAKHGSQLGGLSAPRFLRMVGKDTFVPTDDMVAALKAQGVIDKAPTSLKDLAAVQAAFNQWQAESGRPLCQLSVMLAHTVNH</sequence>
<dbReference type="GO" id="GO:0008725">
    <property type="term" value="F:DNA-3-methyladenine glycosylase activity"/>
    <property type="evidence" value="ECO:0007669"/>
    <property type="project" value="InterPro"/>
</dbReference>
<dbReference type="GO" id="GO:0006284">
    <property type="term" value="P:base-excision repair"/>
    <property type="evidence" value="ECO:0007669"/>
    <property type="project" value="InterPro"/>
</dbReference>
<dbReference type="InterPro" id="IPR011257">
    <property type="entry name" value="DNA_glycosylase"/>
</dbReference>
<evidence type="ECO:0000313" key="1">
    <source>
        <dbReference type="EMBL" id="SFQ32451.1"/>
    </source>
</evidence>
<name>A0A1I5XKD8_9GAMM</name>
<keyword evidence="2" id="KW-1185">Reference proteome</keyword>
<accession>A0A1I5XKD8</accession>
<dbReference type="SUPFAM" id="SSF48150">
    <property type="entry name" value="DNA-glycosylase"/>
    <property type="match status" value="1"/>
</dbReference>
<dbReference type="InterPro" id="IPR052891">
    <property type="entry name" value="DNA-3mA_glycosylase"/>
</dbReference>